<comment type="similarity">
    <text evidence="8">Belongs to the methyltransferase superfamily. LaeA methyltransferase family.</text>
</comment>
<dbReference type="Gene3D" id="3.40.50.150">
    <property type="entry name" value="Vaccinia Virus protein VP39"/>
    <property type="match status" value="1"/>
</dbReference>
<keyword evidence="5" id="KW-0805">Transcription regulation</keyword>
<reference evidence="11" key="2">
    <citation type="submission" date="2012-05" db="EMBL/GenBank/DDBJ databases">
        <title>Annotation of the Genome Sequence of Fusarium oxysporum HDV247.</title>
        <authorList>
            <consortium name="The Broad Institute Genomics Platform"/>
            <person name="Ma L.-J."/>
            <person name="Corby-Kistler H."/>
            <person name="Broz K."/>
            <person name="Gale L.R."/>
            <person name="Jonkers W."/>
            <person name="O'Donnell K."/>
            <person name="Ploetz R."/>
            <person name="Steinberg C."/>
            <person name="Schwartz D.C."/>
            <person name="VanEtten H."/>
            <person name="Zhou S."/>
            <person name="Young S.K."/>
            <person name="Zeng Q."/>
            <person name="Gargeya S."/>
            <person name="Fitzgerald M."/>
            <person name="Abouelleil A."/>
            <person name="Alvarado L."/>
            <person name="Chapman S.B."/>
            <person name="Gainer-Dewar J."/>
            <person name="Goldberg J."/>
            <person name="Griggs A."/>
            <person name="Gujja S."/>
            <person name="Hansen M."/>
            <person name="Howarth C."/>
            <person name="Imamovic A."/>
            <person name="Ireland A."/>
            <person name="Larimer J."/>
            <person name="McCowan C."/>
            <person name="Murphy C."/>
            <person name="Pearson M."/>
            <person name="Poon T.W."/>
            <person name="Priest M."/>
            <person name="Roberts A."/>
            <person name="Saif S."/>
            <person name="Shea T."/>
            <person name="Sykes S."/>
            <person name="Wortman J."/>
            <person name="Nusbaum C."/>
            <person name="Birren B."/>
        </authorList>
    </citation>
    <scope>NUCLEOTIDE SEQUENCE</scope>
    <source>
        <strain evidence="11">HDV247</strain>
    </source>
</reference>
<gene>
    <name evidence="11" type="ORF">FOVG_19361</name>
</gene>
<dbReference type="GO" id="GO:0005634">
    <property type="term" value="C:nucleus"/>
    <property type="evidence" value="ECO:0007669"/>
    <property type="project" value="UniProtKB-SubCell"/>
</dbReference>
<dbReference type="EMBL" id="JH651149">
    <property type="protein sequence ID" value="EXA29101.1"/>
    <property type="molecule type" value="Genomic_DNA"/>
</dbReference>
<organism evidence="11">
    <name type="scientific">Fusarium oxysporum f. sp. pisi HDV247</name>
    <dbReference type="NCBI Taxonomy" id="1080344"/>
    <lineage>
        <taxon>Eukaryota</taxon>
        <taxon>Fungi</taxon>
        <taxon>Dikarya</taxon>
        <taxon>Ascomycota</taxon>
        <taxon>Pezizomycotina</taxon>
        <taxon>Sordariomycetes</taxon>
        <taxon>Hypocreomycetidae</taxon>
        <taxon>Hypocreales</taxon>
        <taxon>Nectriaceae</taxon>
        <taxon>Fusarium</taxon>
        <taxon>Fusarium oxysporum species complex</taxon>
    </lineage>
</organism>
<dbReference type="HOGENOM" id="CLU_010595_2_0_1"/>
<evidence type="ECO:0000256" key="8">
    <source>
        <dbReference type="ARBA" id="ARBA00038158"/>
    </source>
</evidence>
<keyword evidence="2" id="KW-0489">Methyltransferase</keyword>
<evidence type="ECO:0000256" key="9">
    <source>
        <dbReference type="ARBA" id="ARBA00047870"/>
    </source>
</evidence>
<evidence type="ECO:0008006" key="12">
    <source>
        <dbReference type="Google" id="ProtNLM"/>
    </source>
</evidence>
<protein>
    <recommendedName>
        <fullName evidence="12">Methyltransferase</fullName>
    </recommendedName>
</protein>
<evidence type="ECO:0000256" key="10">
    <source>
        <dbReference type="SAM" id="MobiDB-lite"/>
    </source>
</evidence>
<evidence type="ECO:0000256" key="1">
    <source>
        <dbReference type="ARBA" id="ARBA00004123"/>
    </source>
</evidence>
<evidence type="ECO:0000256" key="2">
    <source>
        <dbReference type="ARBA" id="ARBA00022603"/>
    </source>
</evidence>
<evidence type="ECO:0000256" key="7">
    <source>
        <dbReference type="ARBA" id="ARBA00023242"/>
    </source>
</evidence>
<keyword evidence="4" id="KW-0949">S-adenosyl-L-methionine</keyword>
<dbReference type="SUPFAM" id="SSF53335">
    <property type="entry name" value="S-adenosyl-L-methionine-dependent methyltransferases"/>
    <property type="match status" value="1"/>
</dbReference>
<evidence type="ECO:0000256" key="4">
    <source>
        <dbReference type="ARBA" id="ARBA00022691"/>
    </source>
</evidence>
<name>W9NEE7_FUSOX</name>
<dbReference type="AlphaFoldDB" id="W9NEE7"/>
<dbReference type="PANTHER" id="PTHR43591">
    <property type="entry name" value="METHYLTRANSFERASE"/>
    <property type="match status" value="1"/>
</dbReference>
<dbReference type="InterPro" id="IPR029063">
    <property type="entry name" value="SAM-dependent_MTases_sf"/>
</dbReference>
<evidence type="ECO:0000256" key="6">
    <source>
        <dbReference type="ARBA" id="ARBA00023163"/>
    </source>
</evidence>
<keyword evidence="6" id="KW-0804">Transcription</keyword>
<proteinExistence type="inferred from homology"/>
<dbReference type="OrthoDB" id="2013972at2759"/>
<reference evidence="11" key="1">
    <citation type="submission" date="2011-10" db="EMBL/GenBank/DDBJ databases">
        <title>The Genome Sequence of Fusarium oxysporum HDV247.</title>
        <authorList>
            <consortium name="The Broad Institute Genome Sequencing Platform"/>
            <person name="Ma L.-J."/>
            <person name="Gale L.R."/>
            <person name="Schwartz D.C."/>
            <person name="Zhou S."/>
            <person name="Corby-Kistler H."/>
            <person name="Young S.K."/>
            <person name="Zeng Q."/>
            <person name="Gargeya S."/>
            <person name="Fitzgerald M."/>
            <person name="Haas B."/>
            <person name="Abouelleil A."/>
            <person name="Alvarado L."/>
            <person name="Arachchi H.M."/>
            <person name="Berlin A."/>
            <person name="Brown A."/>
            <person name="Chapman S.B."/>
            <person name="Chen Z."/>
            <person name="Dunbar C."/>
            <person name="Freedman E."/>
            <person name="Gearin G."/>
            <person name="Goldberg J."/>
            <person name="Griggs A."/>
            <person name="Gujja S."/>
            <person name="Heiman D."/>
            <person name="Howarth C."/>
            <person name="Larson L."/>
            <person name="Lui A."/>
            <person name="MacDonald P.J.P."/>
            <person name="Montmayeur A."/>
            <person name="Murphy C."/>
            <person name="Neiman D."/>
            <person name="Pearson M."/>
            <person name="Priest M."/>
            <person name="Roberts A."/>
            <person name="Saif S."/>
            <person name="Shea T."/>
            <person name="Shenoy N."/>
            <person name="Sisk P."/>
            <person name="Stolte C."/>
            <person name="Sykes S."/>
            <person name="Wortman J."/>
            <person name="Nusbaum C."/>
            <person name="Birren B."/>
        </authorList>
    </citation>
    <scope>NUCLEOTIDE SEQUENCE [LARGE SCALE GENOMIC DNA]</scope>
    <source>
        <strain evidence="11">HDV247</strain>
    </source>
</reference>
<comment type="subcellular location">
    <subcellularLocation>
        <location evidence="1">Nucleus</location>
    </subcellularLocation>
</comment>
<sequence>MLFKTRQPENTISQVELARGRPDRNWQIPARFRDCEMDIHPRKSMQSSLPSRGSGQCDDGTGKPSGSSGVDDMRKDLRRYRRLSIITAWQKLNEYHTTLRASPLFTASIILHASLDMSYLEVNRASEEQLVWARDAKDGLSDYLDRWYRCAAENPGKQYAQAVGEEQDSKDYSDGNDLADYRVPRKLQDFYFYYGRWEKYIFPIDKEELARLDILHKFFLVVRKNHLFSASLDVEQPLRILDLGTGTGIWSIELSENYPHMHVQGLDFNMIQPKMIPRTMAPPKPFDLEGSWDTVDLDWDFMHVRTLFGSIQNWPDLYKKMIIHLKPGWGCMEQVEIDWIPQCDDDSLPTDNALSEWASKLLDAMDQYGRPMRVNPEKTRRQLALAGFVDISETVIRACYNPWPENATEKEAARWFNVGLSSGLTALSCAPMVRMLGMSKEEVEGLCVRVNKEICMLSYHAYCRIYI</sequence>
<evidence type="ECO:0000256" key="3">
    <source>
        <dbReference type="ARBA" id="ARBA00022679"/>
    </source>
</evidence>
<keyword evidence="3" id="KW-0808">Transferase</keyword>
<comment type="catalytic activity">
    <reaction evidence="9">
        <text>L-methionyl-[protein] + S-adenosyl-L-methionine = S-methyl-L-methionyl-[protein] + S-adenosyl-L-homocysteine</text>
        <dbReference type="Rhea" id="RHEA:60560"/>
        <dbReference type="Rhea" id="RHEA-COMP:12313"/>
        <dbReference type="Rhea" id="RHEA-COMP:15592"/>
        <dbReference type="ChEBI" id="CHEBI:16044"/>
        <dbReference type="ChEBI" id="CHEBI:57856"/>
        <dbReference type="ChEBI" id="CHEBI:59789"/>
        <dbReference type="ChEBI" id="CHEBI:142742"/>
    </reaction>
    <physiologicalReaction direction="left-to-right" evidence="9">
        <dbReference type="Rhea" id="RHEA:60561"/>
    </physiologicalReaction>
</comment>
<feature type="compositionally biased region" description="Polar residues" evidence="10">
    <location>
        <begin position="44"/>
        <end position="54"/>
    </location>
</feature>
<dbReference type="PANTHER" id="PTHR43591:SF30">
    <property type="entry name" value="PROTEIN-METHIONINE METHYLTRANSFERASE LAEA"/>
    <property type="match status" value="1"/>
</dbReference>
<dbReference type="Proteomes" id="UP000030751">
    <property type="component" value="Unassembled WGS sequence"/>
</dbReference>
<keyword evidence="7" id="KW-0539">Nucleus</keyword>
<accession>W9NEE7</accession>
<feature type="region of interest" description="Disordered" evidence="10">
    <location>
        <begin position="37"/>
        <end position="73"/>
    </location>
</feature>
<dbReference type="Pfam" id="PF13489">
    <property type="entry name" value="Methyltransf_23"/>
    <property type="match status" value="1"/>
</dbReference>
<dbReference type="GO" id="GO:0008168">
    <property type="term" value="F:methyltransferase activity"/>
    <property type="evidence" value="ECO:0007669"/>
    <property type="project" value="UniProtKB-KW"/>
</dbReference>
<evidence type="ECO:0000256" key="5">
    <source>
        <dbReference type="ARBA" id="ARBA00023015"/>
    </source>
</evidence>
<dbReference type="GO" id="GO:0032259">
    <property type="term" value="P:methylation"/>
    <property type="evidence" value="ECO:0007669"/>
    <property type="project" value="UniProtKB-KW"/>
</dbReference>
<dbReference type="CDD" id="cd02440">
    <property type="entry name" value="AdoMet_MTases"/>
    <property type="match status" value="1"/>
</dbReference>
<evidence type="ECO:0000313" key="11">
    <source>
        <dbReference type="EMBL" id="EXA29101.1"/>
    </source>
</evidence>